<dbReference type="Proteomes" id="UP000288805">
    <property type="component" value="Unassembled WGS sequence"/>
</dbReference>
<dbReference type="EMBL" id="QGNW01000012">
    <property type="protein sequence ID" value="RVX17930.1"/>
    <property type="molecule type" value="Genomic_DNA"/>
</dbReference>
<reference evidence="3 4" key="1">
    <citation type="journal article" date="2018" name="PLoS Genet.">
        <title>Population sequencing reveals clonal diversity and ancestral inbreeding in the grapevine cultivar Chardonnay.</title>
        <authorList>
            <person name="Roach M.J."/>
            <person name="Johnson D.L."/>
            <person name="Bohlmann J."/>
            <person name="van Vuuren H.J."/>
            <person name="Jones S.J."/>
            <person name="Pretorius I.S."/>
            <person name="Schmidt S.A."/>
            <person name="Borneman A.R."/>
        </authorList>
    </citation>
    <scope>NUCLEOTIDE SEQUENCE [LARGE SCALE GENOMIC DNA]</scope>
    <source>
        <strain evidence="4">cv. Chardonnay</strain>
        <tissue evidence="3">Leaf</tissue>
    </source>
</reference>
<dbReference type="GO" id="GO:0000166">
    <property type="term" value="F:nucleotide binding"/>
    <property type="evidence" value="ECO:0007669"/>
    <property type="project" value="InterPro"/>
</dbReference>
<evidence type="ECO:0000313" key="3">
    <source>
        <dbReference type="EMBL" id="RVX17930.1"/>
    </source>
</evidence>
<feature type="domain" description="Reverse transcriptase Ty1/copia-type" evidence="1">
    <location>
        <begin position="69"/>
        <end position="300"/>
    </location>
</feature>
<dbReference type="PANTHER" id="PTHR11439">
    <property type="entry name" value="GAG-POL-RELATED RETROTRANSPOSON"/>
    <property type="match status" value="1"/>
</dbReference>
<dbReference type="Pfam" id="PF07727">
    <property type="entry name" value="RVT_2"/>
    <property type="match status" value="1"/>
</dbReference>
<dbReference type="InterPro" id="IPR013103">
    <property type="entry name" value="RVT_2"/>
</dbReference>
<sequence>MTTKNQIFTSVISGSPMITSEKLVGSENYLSWSASVELWFMGQGYEDHLVTQEADIPEVDRVQWKKIDAQLFGCRWVYAVKVGPDGQVDRLKARLVAKGYTQVYGSDYGDTFSPVAKIASVRLLLSMAAMCSWPLYQLDIKNAFLHGDLAEEVYMEQPPGFVAQGESGLVCRLRRSLYGLKQSPRAWFSRFSSVVQEFGMLRSTADHSVFYHHNSLGQCIYLVVYVDDIVITGSDQDGIQKLKQHLFTHFQTKDLGKLKYFLGIEIAQSSSGVVLSQRKYALDILEETGMLDCKPVDTPMDPNVKLVPGQGEPLGDPGRYRRLVGKLNYLTITRPDISFPVSVVSQFLQSPCDSHWDAVIRILRYIKSTPGQGVLYQNRGHTQVVGYTDADWAGSPTDRRSTSGYCVFIGGNLISWKSKKQDELRFGKDEQMKLICDNQAALHIASNPVFHERTKHIEVDCHFIREKIASGCIATSFVNSNDQLADIFTKSLRGATSVAPGIGVNERSTEEFNVAVRRENAVPNPSSNNVMVVEEVDMVTDSIASAAVSNDTGERMREEHTVPVCRDNAVPNLSSNAVSDAAEVHMVAVPITGENDVPNSSHNAVSDVEEIPMVDEADHPLILTGEREIPFTYLASLSAKWAGRKEKAPFVQGKIKCFLTGVKGFQYKQRTTFDLRVYVDDGSLISEILIDHNVAQQGIGYSPKEVTAALASSDVKIVSGMKDTLKQFQIFLANFEGTMVVEINETSPLPIALEMVQGCPASDAWLLLRRLKSFTSIQAPRNSPLEPIDLSP</sequence>
<accession>A0A438K9P7</accession>
<evidence type="ECO:0000259" key="1">
    <source>
        <dbReference type="Pfam" id="PF07727"/>
    </source>
</evidence>
<dbReference type="InterPro" id="IPR032199">
    <property type="entry name" value="RMI1_C"/>
</dbReference>
<dbReference type="InterPro" id="IPR043502">
    <property type="entry name" value="DNA/RNA_pol_sf"/>
</dbReference>
<dbReference type="AlphaFoldDB" id="A0A438K9P7"/>
<evidence type="ECO:0000259" key="2">
    <source>
        <dbReference type="Pfam" id="PF16099"/>
    </source>
</evidence>
<dbReference type="SUPFAM" id="SSF56672">
    <property type="entry name" value="DNA/RNA polymerases"/>
    <property type="match status" value="1"/>
</dbReference>
<protein>
    <submittedName>
        <fullName evidence="3">Retrovirus-related Pol polyprotein from transposon RE1</fullName>
    </submittedName>
</protein>
<name>A0A438K9P7_VITVI</name>
<organism evidence="3 4">
    <name type="scientific">Vitis vinifera</name>
    <name type="common">Grape</name>
    <dbReference type="NCBI Taxonomy" id="29760"/>
    <lineage>
        <taxon>Eukaryota</taxon>
        <taxon>Viridiplantae</taxon>
        <taxon>Streptophyta</taxon>
        <taxon>Embryophyta</taxon>
        <taxon>Tracheophyta</taxon>
        <taxon>Spermatophyta</taxon>
        <taxon>Magnoliopsida</taxon>
        <taxon>eudicotyledons</taxon>
        <taxon>Gunneridae</taxon>
        <taxon>Pentapetalae</taxon>
        <taxon>rosids</taxon>
        <taxon>Vitales</taxon>
        <taxon>Vitaceae</taxon>
        <taxon>Viteae</taxon>
        <taxon>Vitis</taxon>
    </lineage>
</organism>
<dbReference type="PANTHER" id="PTHR11439:SF484">
    <property type="entry name" value="REVERSE TRANSCRIPTASE TY1_COPIA-TYPE DOMAIN-CONTAINING PROTEIN"/>
    <property type="match status" value="1"/>
</dbReference>
<dbReference type="CDD" id="cd09272">
    <property type="entry name" value="RNase_HI_RT_Ty1"/>
    <property type="match status" value="1"/>
</dbReference>
<gene>
    <name evidence="3" type="primary">RE1_2322</name>
    <name evidence="3" type="ORF">CK203_004033</name>
</gene>
<dbReference type="Pfam" id="PF16099">
    <property type="entry name" value="RMI1_C"/>
    <property type="match status" value="1"/>
</dbReference>
<feature type="domain" description="RecQ-mediated genome instability protein 1 C-terminal OB-fold" evidence="2">
    <location>
        <begin position="629"/>
        <end position="771"/>
    </location>
</feature>
<evidence type="ECO:0000313" key="4">
    <source>
        <dbReference type="Proteomes" id="UP000288805"/>
    </source>
</evidence>
<comment type="caution">
    <text evidence="3">The sequence shown here is derived from an EMBL/GenBank/DDBJ whole genome shotgun (WGS) entry which is preliminary data.</text>
</comment>
<proteinExistence type="predicted"/>